<gene>
    <name evidence="3" type="ORF">AcdelDRAFT_2904</name>
</gene>
<keyword evidence="2" id="KW-0812">Transmembrane</keyword>
<dbReference type="EMBL" id="ACQT01000118">
    <property type="protein sequence ID" value="EER59531.1"/>
    <property type="molecule type" value="Genomic_DNA"/>
</dbReference>
<keyword evidence="2" id="KW-1133">Transmembrane helix</keyword>
<evidence type="ECO:0000313" key="4">
    <source>
        <dbReference type="Proteomes" id="UP000003856"/>
    </source>
</evidence>
<feature type="compositionally biased region" description="Basic and acidic residues" evidence="1">
    <location>
        <begin position="43"/>
        <end position="55"/>
    </location>
</feature>
<evidence type="ECO:0000256" key="2">
    <source>
        <dbReference type="SAM" id="Phobius"/>
    </source>
</evidence>
<dbReference type="Pfam" id="PF11906">
    <property type="entry name" value="DUF3426"/>
    <property type="match status" value="1"/>
</dbReference>
<feature type="region of interest" description="Disordered" evidence="1">
    <location>
        <begin position="159"/>
        <end position="213"/>
    </location>
</feature>
<evidence type="ECO:0000256" key="1">
    <source>
        <dbReference type="SAM" id="MobiDB-lite"/>
    </source>
</evidence>
<feature type="region of interest" description="Disordered" evidence="1">
    <location>
        <begin position="23"/>
        <end position="136"/>
    </location>
</feature>
<dbReference type="Proteomes" id="UP000003856">
    <property type="component" value="Unassembled WGS sequence"/>
</dbReference>
<evidence type="ECO:0000313" key="3">
    <source>
        <dbReference type="EMBL" id="EER59531.1"/>
    </source>
</evidence>
<protein>
    <submittedName>
        <fullName evidence="3">MJ0042 family finger-like protein</fullName>
    </submittedName>
</protein>
<dbReference type="AlphaFoldDB" id="C5T7M4"/>
<reference evidence="3 4" key="1">
    <citation type="submission" date="2009-05" db="EMBL/GenBank/DDBJ databases">
        <title>The draft genome of Acidovorax delafieldii 2AN.</title>
        <authorList>
            <consortium name="US DOE Joint Genome Institute (JGI-PGF)"/>
            <person name="Lucas S."/>
            <person name="Copeland A."/>
            <person name="Lapidus A."/>
            <person name="Glavina del Rio T."/>
            <person name="Tice H."/>
            <person name="Bruce D."/>
            <person name="Goodwin L."/>
            <person name="Pitluck S."/>
            <person name="Larimer F."/>
            <person name="Land M.L."/>
            <person name="Hauser L."/>
            <person name="Shelobolina E.S."/>
            <person name="Picardal F."/>
            <person name="Roden E."/>
            <person name="Emerson D."/>
        </authorList>
    </citation>
    <scope>NUCLEOTIDE SEQUENCE [LARGE SCALE GENOMIC DNA]</scope>
    <source>
        <strain evidence="3 4">2AN</strain>
    </source>
</reference>
<keyword evidence="2" id="KW-0472">Membrane</keyword>
<comment type="caution">
    <text evidence="3">The sequence shown here is derived from an EMBL/GenBank/DDBJ whole genome shotgun (WGS) entry which is preliminary data.</text>
</comment>
<organism evidence="3 4">
    <name type="scientific">Acidovorax delafieldii 2AN</name>
    <dbReference type="NCBI Taxonomy" id="573060"/>
    <lineage>
        <taxon>Bacteria</taxon>
        <taxon>Pseudomonadati</taxon>
        <taxon>Pseudomonadota</taxon>
        <taxon>Betaproteobacteria</taxon>
        <taxon>Burkholderiales</taxon>
        <taxon>Comamonadaceae</taxon>
        <taxon>Acidovorax</taxon>
    </lineage>
</organism>
<dbReference type="PATRIC" id="fig|573060.9.peg.2157"/>
<accession>C5T7M4</accession>
<feature type="transmembrane region" description="Helical" evidence="2">
    <location>
        <begin position="234"/>
        <end position="251"/>
    </location>
</feature>
<dbReference type="InterPro" id="IPR021834">
    <property type="entry name" value="DUF3426"/>
</dbReference>
<sequence>MPESVLDVPVAAVPSFLMPGALYAAQPGSDVPWQSIAPSEPKFAPEPEPERRPDSQPEAAHAQPPALQQPSSDMASGDASVPAAPGTTAVDQGMAGYELPFAELRDDQGSGEPLDASVGSESVNTYPPLELPRNEASGTPAQLAAHGDLDIASVSDEALDSVPDAPSGGGSALDGGEQPAASVDSLDAQSPQAVKDAPRERIEDDDGFDEGSDAQELSFVRAAKRKAFWRRPRVRVLVGAVVALLLGLLALQGTLHERNRIAALDPGARVWLEKLCEAFQCTIAPLRQISDVVIDSSSFNKGRGDSYQLAFVIKNRASVPLAMPSMELTLTDAQDQPVVRRILLPQEMAAPAELPALGEWASSVAVVVTTGGARVAGYRLVAFYP</sequence>
<name>C5T7M4_ACIDE</name>
<feature type="compositionally biased region" description="Low complexity" evidence="1">
    <location>
        <begin position="56"/>
        <end position="70"/>
    </location>
</feature>
<keyword evidence="4" id="KW-1185">Reference proteome</keyword>
<feature type="compositionally biased region" description="Acidic residues" evidence="1">
    <location>
        <begin position="203"/>
        <end position="213"/>
    </location>
</feature>
<proteinExistence type="predicted"/>